<keyword evidence="2" id="KW-0472">Membrane</keyword>
<proteinExistence type="predicted"/>
<dbReference type="PANTHER" id="PTHR41386">
    <property type="entry name" value="INTEGRAL MEMBRANE PROTEIN-RELATED"/>
    <property type="match status" value="1"/>
</dbReference>
<evidence type="ECO:0000313" key="3">
    <source>
        <dbReference type="EMBL" id="GEO40831.1"/>
    </source>
</evidence>
<evidence type="ECO:0000256" key="1">
    <source>
        <dbReference type="SAM" id="MobiDB-lite"/>
    </source>
</evidence>
<organism evidence="3 4">
    <name type="scientific">Skermanella aerolata</name>
    <dbReference type="NCBI Taxonomy" id="393310"/>
    <lineage>
        <taxon>Bacteria</taxon>
        <taxon>Pseudomonadati</taxon>
        <taxon>Pseudomonadota</taxon>
        <taxon>Alphaproteobacteria</taxon>
        <taxon>Rhodospirillales</taxon>
        <taxon>Azospirillaceae</taxon>
        <taxon>Skermanella</taxon>
    </lineage>
</organism>
<evidence type="ECO:0008006" key="5">
    <source>
        <dbReference type="Google" id="ProtNLM"/>
    </source>
</evidence>
<dbReference type="PANTHER" id="PTHR41386:SF1">
    <property type="entry name" value="MEMBRANE PROTEIN"/>
    <property type="match status" value="1"/>
</dbReference>
<reference evidence="3 4" key="1">
    <citation type="submission" date="2019-07" db="EMBL/GenBank/DDBJ databases">
        <title>Whole genome shotgun sequence of Skermanella aerolata NBRC 106429.</title>
        <authorList>
            <person name="Hosoyama A."/>
            <person name="Uohara A."/>
            <person name="Ohji S."/>
            <person name="Ichikawa N."/>
        </authorList>
    </citation>
    <scope>NUCLEOTIDE SEQUENCE [LARGE SCALE GENOMIC DNA]</scope>
    <source>
        <strain evidence="3 4">NBRC 106429</strain>
    </source>
</reference>
<dbReference type="Pfam" id="PF06210">
    <property type="entry name" value="DUF1003"/>
    <property type="match status" value="1"/>
</dbReference>
<name>A0A512DWJ1_9PROT</name>
<dbReference type="Proteomes" id="UP000321523">
    <property type="component" value="Unassembled WGS sequence"/>
</dbReference>
<dbReference type="RefSeq" id="WP_044431748.1">
    <property type="nucleotide sequence ID" value="NZ_BJYZ01000024.1"/>
</dbReference>
<sequence length="189" mass="21653">MTMRDLKSRLSAEEHKLLVSLRERKPARHPPPEGQPAFGERLADAVASNVGSWTFITVQSVLLCLWIVANGMAWFMSWDPYPFILLNLVLSFQAAFTAPIIMMSQNRQSTIDRRNAQHDYDVNTKAELEIELLHQKIDLMREQELTLLLQMVKRLEDRLLLAEGDEKPQARPEGRPEERPEGHPENAGT</sequence>
<dbReference type="OrthoDB" id="9795736at2"/>
<gene>
    <name evidence="3" type="ORF">SAE02_49790</name>
</gene>
<evidence type="ECO:0000256" key="2">
    <source>
        <dbReference type="SAM" id="Phobius"/>
    </source>
</evidence>
<feature type="transmembrane region" description="Helical" evidence="2">
    <location>
        <begin position="81"/>
        <end position="104"/>
    </location>
</feature>
<protein>
    <recommendedName>
        <fullName evidence="5">Cyclic nucleotide-binding protein</fullName>
    </recommendedName>
</protein>
<keyword evidence="2" id="KW-1133">Transmembrane helix</keyword>
<accession>A0A512DWJ1</accession>
<dbReference type="AlphaFoldDB" id="A0A512DWJ1"/>
<keyword evidence="4" id="KW-1185">Reference proteome</keyword>
<dbReference type="EMBL" id="BJYZ01000024">
    <property type="protein sequence ID" value="GEO40831.1"/>
    <property type="molecule type" value="Genomic_DNA"/>
</dbReference>
<evidence type="ECO:0000313" key="4">
    <source>
        <dbReference type="Proteomes" id="UP000321523"/>
    </source>
</evidence>
<keyword evidence="2" id="KW-0812">Transmembrane</keyword>
<dbReference type="InterPro" id="IPR010406">
    <property type="entry name" value="DUF1003"/>
</dbReference>
<feature type="transmembrane region" description="Helical" evidence="2">
    <location>
        <begin position="50"/>
        <end position="69"/>
    </location>
</feature>
<feature type="region of interest" description="Disordered" evidence="1">
    <location>
        <begin position="163"/>
        <end position="189"/>
    </location>
</feature>
<comment type="caution">
    <text evidence="3">The sequence shown here is derived from an EMBL/GenBank/DDBJ whole genome shotgun (WGS) entry which is preliminary data.</text>
</comment>